<protein>
    <submittedName>
        <fullName evidence="3">Uncharacterized protein</fullName>
    </submittedName>
</protein>
<dbReference type="Proteomes" id="UP000095287">
    <property type="component" value="Unplaced"/>
</dbReference>
<organism evidence="2 3">
    <name type="scientific">Steinernema glaseri</name>
    <dbReference type="NCBI Taxonomy" id="37863"/>
    <lineage>
        <taxon>Eukaryota</taxon>
        <taxon>Metazoa</taxon>
        <taxon>Ecdysozoa</taxon>
        <taxon>Nematoda</taxon>
        <taxon>Chromadorea</taxon>
        <taxon>Rhabditida</taxon>
        <taxon>Tylenchina</taxon>
        <taxon>Panagrolaimomorpha</taxon>
        <taxon>Strongyloidoidea</taxon>
        <taxon>Steinernematidae</taxon>
        <taxon>Steinernema</taxon>
    </lineage>
</organism>
<sequence length="80" mass="8375">MTESHCAAGTDRMTLGTIEPLGTEGTAASEPTEGSDCPPAEAAMHPFVSCLSQYASVYCLLACCKRDSGLHLCSRHQLSA</sequence>
<accession>A0A1I7ZTV8</accession>
<evidence type="ECO:0000313" key="2">
    <source>
        <dbReference type="Proteomes" id="UP000095287"/>
    </source>
</evidence>
<reference evidence="3" key="1">
    <citation type="submission" date="2016-11" db="UniProtKB">
        <authorList>
            <consortium name="WormBaseParasite"/>
        </authorList>
    </citation>
    <scope>IDENTIFICATION</scope>
</reference>
<evidence type="ECO:0000313" key="3">
    <source>
        <dbReference type="WBParaSite" id="L893_g2987.t1"/>
    </source>
</evidence>
<proteinExistence type="predicted"/>
<feature type="region of interest" description="Disordered" evidence="1">
    <location>
        <begin position="1"/>
        <end position="38"/>
    </location>
</feature>
<dbReference type="WBParaSite" id="L893_g2987.t1">
    <property type="protein sequence ID" value="L893_g2987.t1"/>
    <property type="gene ID" value="L893_g2987"/>
</dbReference>
<dbReference type="AlphaFoldDB" id="A0A1I7ZTV8"/>
<keyword evidence="2" id="KW-1185">Reference proteome</keyword>
<evidence type="ECO:0000256" key="1">
    <source>
        <dbReference type="SAM" id="MobiDB-lite"/>
    </source>
</evidence>
<name>A0A1I7ZTV8_9BILA</name>